<dbReference type="PANTHER" id="PTHR37860:SF2">
    <property type="entry name" value="VITELLOGENIN DOMAIN-CONTAINING PROTEIN"/>
    <property type="match status" value="1"/>
</dbReference>
<dbReference type="EMBL" id="CAJPEV010005636">
    <property type="protein sequence ID" value="CAG0903355.1"/>
    <property type="molecule type" value="Genomic_DNA"/>
</dbReference>
<organism evidence="2">
    <name type="scientific">Darwinula stevensoni</name>
    <dbReference type="NCBI Taxonomy" id="69355"/>
    <lineage>
        <taxon>Eukaryota</taxon>
        <taxon>Metazoa</taxon>
        <taxon>Ecdysozoa</taxon>
        <taxon>Arthropoda</taxon>
        <taxon>Crustacea</taxon>
        <taxon>Oligostraca</taxon>
        <taxon>Ostracoda</taxon>
        <taxon>Podocopa</taxon>
        <taxon>Podocopida</taxon>
        <taxon>Darwinulocopina</taxon>
        <taxon>Darwinuloidea</taxon>
        <taxon>Darwinulidae</taxon>
        <taxon>Darwinula</taxon>
    </lineage>
</organism>
<name>A0A7R9AFJ7_9CRUS</name>
<dbReference type="PROSITE" id="PS51233">
    <property type="entry name" value="VWFD"/>
    <property type="match status" value="1"/>
</dbReference>
<dbReference type="SMART" id="SM00216">
    <property type="entry name" value="VWD"/>
    <property type="match status" value="1"/>
</dbReference>
<gene>
    <name evidence="2" type="ORF">DSTB1V02_LOCUS13060</name>
</gene>
<accession>A0A7R9AFJ7</accession>
<dbReference type="Pfam" id="PF00094">
    <property type="entry name" value="VWD"/>
    <property type="match status" value="1"/>
</dbReference>
<protein>
    <recommendedName>
        <fullName evidence="1">VWFD domain-containing protein</fullName>
    </recommendedName>
</protein>
<feature type="domain" description="VWFD" evidence="1">
    <location>
        <begin position="1822"/>
        <end position="1990"/>
    </location>
</feature>
<keyword evidence="3" id="KW-1185">Reference proteome</keyword>
<feature type="non-terminal residue" evidence="2">
    <location>
        <position position="1"/>
    </location>
</feature>
<sequence>KVAVTLKSKTTPERNYQVKVVSPWKTFGGDVTYINSQSLKQLEVRASVDEKKYRFNVQLGIAKDTQQTTYTPLLQYSTPSTPGTTVIEGHVTHVPDQRIDFDFKNPDSDRYSLNGEIKYDIAEKNKKVEVKKLNAVIGDSKLKVEGALKLEGTVRALEGDVEYAWKGGEPERMRFSGKHEDLSRAGEDVHWRTDAEFHASARPQLDATVRWEFARRTGLVENELEVLYGKNRRFNLSQRTAYKGSTGADFRLNNTFLMSYSPGVNEWGVNHTLYYDSRLLEHFLNVDYGPGKNIQTSLVFRNETQEKLNVQLHAMLKYANQMITFRETLEEKHKGDYRGTSLLQFEPGPEFTLKTRLLRETAKEYKVLFTAELVSGSWLHPISLELLGKMTESEQVLKAKLDAYGRNKVHLLHKLKIQKEVEDRKIKVFIDEYIDADAKVIVREIGNANGDWSLNLPQWTRRMKGTWDWKHKGEEERSLSTDLNWDVDGGDEKKRLLVDADLRLPIKDWEASVRSTVTFMGERYTGGASGKLSKEFPSGESSVRLEFQLPSGKDAFLDMAINVRDRQQTFYTTSALSVKDLKDKVYRMNSEVTVEYEDIGKGLFEVKADLSLDTPWTEDLKIHSLSKRKKKENLWTFDNKVPHGRHDVQYETMTRKLPPQVRIAGKKIGETLELGFKGDYSEKHVHGTFVHKRGNSESTLAVKTRYDLESKSEKRVDSSLSLRIPRTMFEHLDLTSKLNYYVHGSRDLKVKHELRLEWGLTEVYDINTELFVDAAQVTSKLHIVQNGNSVLKVGFDGQQNYMPRLLKARLDVLFLKQTLVVELDASRGTGSHVFFNVDARFPAYGYPKLEGKLNLEMRGQTYEITASGQWGTGKLINLGASLKLDPDVKEVNFNLETPFAEPVVLRMKLETRGTEKYHVESLLRWGPNKYLNVDGTVTTNIPLELSATLDLDSPALNIKNWLMKFRYGNDGRKNTLTLKAESQDRPKLLDSKLEYRVRDGEATGEGNFVYMDTKGTTTFKWTKDHEQVSFLKATLEVPGSEKPIYINLMKEPGEKTGSAVQIQLTVDNGQASVYEVLLRLKNQSIRDGTEKEAKFRVKMTKSGRVEADHEFHTVLRQSRPDEYVRIFYSITAGTIKKEYGVSTAKNSSSYEFSLVVPSREIATVVMLGSKMKSYDLDAHLWMDKKNKPKDVLHLVWSLKEKPLNQGKGWNLRTTLSHPILPKEMLGEASVMYGLEETPFLVETRWDIFEGGVEPLEITLASQREPVAGDGDEETKITAQFRIRQRGEVDFASIYEGMNTREEVGSSLTIKAGKERQPLVLKYHLRRGRKTPVLAVLLQLGEHKTELDAVQTEREARGGDVTRRAYKMTFRQTDTVPIKMDALVFSYHGIPGYFNMSFYDNDDPGRKLEMSLGYENKRNFGISVRGLNETSDTLYLLYQLGLRTSTLLYNRVAWRRENFVPFAQGLNYRLDMMKENGEAVREHFNKVLKEWKDELNSLKDTGLAVRPLAEFLEKDLDAFSQELNRDQYIDFVLTFFRFPDIPPLGRRLKERIQAVGQLMKVAADGVSEAMQKALDYVTAPERWTFNGIKEMVLKAFTKLEEMLENVSVWYDKVTSGEYTASKFNDFIDSIKGFAQKVHLVWEEGWQWLEQVYENSSLGKFQATFENTKHAVKKGWGYVIKCHYIRRIYEVFEQIKEKVEAVIMSDSLTSKLESSAQEVQTFFSQLMKHVTVFDLEEGEIQFQIPMLYPLESLIPSSTGKWSPTAVVKWIQGMLQYVTKPLQTYFPSIPTDIISRLWSGELGFSPLPSLPSSMLGVLPPFESLGKGFILPNNQLLTFGGESFQIQGGECSYILAHDFLDSNFTLILDLTQGKKSIRITVGEISVTLTPDYQVEMNGKGVNLPYDSNHLQVSSGSDGELVKIKMKDEGLRMTCDRIKDTCMVSVGGWYHGRSRGLLGSNDHENFNDFYSPEGKPMGSLAEWERSWAAGKCDGPVAEKPTNGGMEKICRTLFSDDTSGLSSCFRSISPVEFKVSCMATSDENGACQIASGYQWACYASHGILTTLPDSCVKCGDIKLGEKIDSQEGTETAEITFVMSHKSCFNDLGEKALQKMSNDIKKQLQSKGFKSVKTEVLGYDWNVWGRPKWVDSNSESEFDAFHVENEVKNGMDSPLQALHEAATRSHTKNAAKAIILLTCSPCEAFWKTQIRQVRLGY</sequence>
<feature type="non-terminal residue" evidence="2">
    <location>
        <position position="2210"/>
    </location>
</feature>
<reference evidence="2" key="1">
    <citation type="submission" date="2020-11" db="EMBL/GenBank/DDBJ databases">
        <authorList>
            <person name="Tran Van P."/>
        </authorList>
    </citation>
    <scope>NUCLEOTIDE SEQUENCE</scope>
</reference>
<evidence type="ECO:0000259" key="1">
    <source>
        <dbReference type="PROSITE" id="PS51233"/>
    </source>
</evidence>
<dbReference type="PANTHER" id="PTHR37860">
    <property type="entry name" value="AGAP008810-PA"/>
    <property type="match status" value="1"/>
</dbReference>
<evidence type="ECO:0000313" key="3">
    <source>
        <dbReference type="Proteomes" id="UP000677054"/>
    </source>
</evidence>
<dbReference type="Proteomes" id="UP000677054">
    <property type="component" value="Unassembled WGS sequence"/>
</dbReference>
<proteinExistence type="predicted"/>
<dbReference type="OrthoDB" id="6368344at2759"/>
<dbReference type="InterPro" id="IPR001846">
    <property type="entry name" value="VWF_type-D"/>
</dbReference>
<evidence type="ECO:0000313" key="2">
    <source>
        <dbReference type="EMBL" id="CAD7253310.1"/>
    </source>
</evidence>
<dbReference type="EMBL" id="LR905153">
    <property type="protein sequence ID" value="CAD7253310.1"/>
    <property type="molecule type" value="Genomic_DNA"/>
</dbReference>